<dbReference type="SUPFAM" id="SSF50044">
    <property type="entry name" value="SH3-domain"/>
    <property type="match status" value="1"/>
</dbReference>
<dbReference type="OrthoDB" id="6129702at2759"/>
<name>A0A6A6VYV3_9PEZI</name>
<dbReference type="Pfam" id="PF01841">
    <property type="entry name" value="Transglut_core"/>
    <property type="match status" value="1"/>
</dbReference>
<dbReference type="InterPro" id="IPR002931">
    <property type="entry name" value="Transglutaminase-like"/>
</dbReference>
<feature type="compositionally biased region" description="Pro residues" evidence="3">
    <location>
        <begin position="281"/>
        <end position="290"/>
    </location>
</feature>
<evidence type="ECO:0000256" key="2">
    <source>
        <dbReference type="PROSITE-ProRule" id="PRU00192"/>
    </source>
</evidence>
<organism evidence="5 6">
    <name type="scientific">Pseudovirgaria hyperparasitica</name>
    <dbReference type="NCBI Taxonomy" id="470096"/>
    <lineage>
        <taxon>Eukaryota</taxon>
        <taxon>Fungi</taxon>
        <taxon>Dikarya</taxon>
        <taxon>Ascomycota</taxon>
        <taxon>Pezizomycotina</taxon>
        <taxon>Dothideomycetes</taxon>
        <taxon>Dothideomycetes incertae sedis</taxon>
        <taxon>Acrospermales</taxon>
        <taxon>Acrospermaceae</taxon>
        <taxon>Pseudovirgaria</taxon>
    </lineage>
</organism>
<feature type="compositionally biased region" description="Polar residues" evidence="3">
    <location>
        <begin position="572"/>
        <end position="593"/>
    </location>
</feature>
<dbReference type="SUPFAM" id="SSF54001">
    <property type="entry name" value="Cysteine proteinases"/>
    <property type="match status" value="1"/>
</dbReference>
<dbReference type="CDD" id="cd11889">
    <property type="entry name" value="SH3_Cyk3p-like"/>
    <property type="match status" value="1"/>
</dbReference>
<evidence type="ECO:0000313" key="5">
    <source>
        <dbReference type="EMBL" id="KAF2754924.1"/>
    </source>
</evidence>
<dbReference type="FunFam" id="2.30.30.40:FF:000168">
    <property type="entry name" value="SH3 domain protein (Cyk3)"/>
    <property type="match status" value="1"/>
</dbReference>
<keyword evidence="1 2" id="KW-0728">SH3 domain</keyword>
<evidence type="ECO:0000256" key="3">
    <source>
        <dbReference type="SAM" id="MobiDB-lite"/>
    </source>
</evidence>
<feature type="compositionally biased region" description="Basic and acidic residues" evidence="3">
    <location>
        <begin position="484"/>
        <end position="493"/>
    </location>
</feature>
<feature type="region of interest" description="Disordered" evidence="3">
    <location>
        <begin position="618"/>
        <end position="679"/>
    </location>
</feature>
<dbReference type="InterPro" id="IPR052557">
    <property type="entry name" value="CAP/Cytokinesis_protein"/>
</dbReference>
<dbReference type="AlphaFoldDB" id="A0A6A6VYV3"/>
<feature type="compositionally biased region" description="Polar residues" evidence="3">
    <location>
        <begin position="197"/>
        <end position="207"/>
    </location>
</feature>
<dbReference type="FunFam" id="3.10.620.30:FF:000005">
    <property type="entry name" value="SH3 domain protein (Cyk3), putative"/>
    <property type="match status" value="1"/>
</dbReference>
<protein>
    <recommendedName>
        <fullName evidence="4">SH3 domain-containing protein</fullName>
    </recommendedName>
</protein>
<dbReference type="InterPro" id="IPR056409">
    <property type="entry name" value="Ig_CYK3_C"/>
</dbReference>
<dbReference type="SMART" id="SM00326">
    <property type="entry name" value="SH3"/>
    <property type="match status" value="1"/>
</dbReference>
<gene>
    <name evidence="5" type="ORF">EJ05DRAFT_533119</name>
</gene>
<feature type="compositionally biased region" description="Low complexity" evidence="3">
    <location>
        <begin position="1139"/>
        <end position="1165"/>
    </location>
</feature>
<dbReference type="PROSITE" id="PS50002">
    <property type="entry name" value="SH3"/>
    <property type="match status" value="1"/>
</dbReference>
<dbReference type="GeneID" id="54490162"/>
<dbReference type="PANTHER" id="PTHR46333:SF2">
    <property type="entry name" value="CYTOKINESIS PROTEIN 3"/>
    <property type="match status" value="1"/>
</dbReference>
<feature type="compositionally biased region" description="Low complexity" evidence="3">
    <location>
        <begin position="496"/>
        <end position="537"/>
    </location>
</feature>
<sequence>MAPPAPGLPTKFPCWCKAVYSWGGETKRDLGFIEGDMIECLNAGDGSWWMGRLKRDKRMVGLFPSNFVQVLENYDPVNRSPSPLPPMQSPAGSLTKPSPQKSKSVFRKPFQAYHAASQPNPEAAARKISRDSGGSPNLTPTGSINTHRPYSAMKRISNEGRNISPSPLAHSNSNNSTRSPANLAYRGSRTRAHSPTPLRNNSYSRVSSPAPLVQHLNYSRGPSPAPPVEHFDYSRGPSPAPPSQYIAYSRGPSPAPQSQYQAYSRGPSPAPYNSREDIEASPPPPPPPPHRVLNTTSRAPSPMHPEHNASTNGYHTPEPPSPRPTNMTPSPLTNAMNDVMASLDGMEMPRETTSRDSAKPAPGIWSPEAFEDLHTTRPQKFRAQTSLGIGEREDEEIEGRYVNNDFQGDGNVSSYVRRMESRLRRMQAEEAQSEASGTQCTENDKPPKPPPKGGAYARPVSPMERENSSGLARSLSKRLRHRKSAVEIGKEVLGRTFTTKSSSTEASKSTQNSSSTQMTGQSIMSAGGFSATSAGSLARRKWATGRPMSVMETRSGATFDDGRPETPFTGITYHSSHASGNQDQWQTNVQGSGSPFGGLTTPKQKRSGFFKRMVESAKTGAANARSTIAVGSSSRPQSRSQSRSQSRLGKSMSILGGLEGISGSIPSGMSSPARDMGLGGASDWVQVRRDVNRSNSLSKNERQERAERCQMMDVPVINPVDILLENAEGDEGLDGLPVSDPIDFSGVNFSLVDKSVRFIKSLPPMTNPGSLAQGHVCRPYRSDVQRLRAIFTWVSERIGWEEDFVGDIDSRRVIQSRRACAEESAVLVMEMCSAVGLHAEVVNGYLKTPGEELDMTAAMRPNHWWNAVIVDGQWRIMDCCLANPSNPKRHLYSSASTQVAETFWFLARPIEICYTHIPIIPEQQHICPPLSHEVLLALPAACPPYFKNSLQIFDFDTSLLSLDNLELAHIHCFVPQDVEFVAEVEAGAYSQDNDGDYFENGNTVKKRALAQSDWVGGQKRYTIKALLPSDAGQGVLKVYAGKRGLMHSIKSNPHSLAFALPLTHVGQNPAFEFVTIHPTPHAQRHDLYVAQPQCARLALNNTFVFQVRQHPSAPYAGAEVIQATSHSRAASPNPFARPTSALSMTSASTSQYSHPSNSSGSSSGNAVPGQQKPAKLAIQSPTGKIIRFIRKGEHMVSSHESGDGSVWETVIKIGEKGTWRGLVLADRSARWCVFAEWESG</sequence>
<dbReference type="InterPro" id="IPR001452">
    <property type="entry name" value="SH3_domain"/>
</dbReference>
<feature type="compositionally biased region" description="Polar residues" evidence="3">
    <location>
        <begin position="132"/>
        <end position="148"/>
    </location>
</feature>
<evidence type="ECO:0000256" key="1">
    <source>
        <dbReference type="ARBA" id="ARBA00022443"/>
    </source>
</evidence>
<feature type="compositionally biased region" description="Low complexity" evidence="3">
    <location>
        <begin position="632"/>
        <end position="672"/>
    </location>
</feature>
<evidence type="ECO:0000259" key="4">
    <source>
        <dbReference type="PROSITE" id="PS50002"/>
    </source>
</evidence>
<evidence type="ECO:0000313" key="6">
    <source>
        <dbReference type="Proteomes" id="UP000799437"/>
    </source>
</evidence>
<dbReference type="Pfam" id="PF24584">
    <property type="entry name" value="Ig_CYK3_C"/>
    <property type="match status" value="2"/>
</dbReference>
<dbReference type="InterPro" id="IPR038765">
    <property type="entry name" value="Papain-like_cys_pep_sf"/>
</dbReference>
<feature type="compositionally biased region" description="Basic and acidic residues" evidence="3">
    <location>
        <begin position="417"/>
        <end position="428"/>
    </location>
</feature>
<feature type="compositionally biased region" description="Polar residues" evidence="3">
    <location>
        <begin position="324"/>
        <end position="336"/>
    </location>
</feature>
<dbReference type="EMBL" id="ML996579">
    <property type="protein sequence ID" value="KAF2754924.1"/>
    <property type="molecule type" value="Genomic_DNA"/>
</dbReference>
<dbReference type="GO" id="GO:0140278">
    <property type="term" value="P:mitotic division septum assembly"/>
    <property type="evidence" value="ECO:0007669"/>
    <property type="project" value="TreeGrafter"/>
</dbReference>
<dbReference type="InterPro" id="IPR036028">
    <property type="entry name" value="SH3-like_dom_sf"/>
</dbReference>
<feature type="compositionally biased region" description="Polar residues" evidence="3">
    <location>
        <begin position="90"/>
        <end position="103"/>
    </location>
</feature>
<keyword evidence="6" id="KW-1185">Reference proteome</keyword>
<dbReference type="InterPro" id="IPR035553">
    <property type="entry name" value="Cyk3_SH3"/>
</dbReference>
<dbReference type="SMART" id="SM00460">
    <property type="entry name" value="TGc"/>
    <property type="match status" value="1"/>
</dbReference>
<proteinExistence type="predicted"/>
<dbReference type="Gene3D" id="3.10.620.30">
    <property type="match status" value="1"/>
</dbReference>
<feature type="compositionally biased region" description="Basic and acidic residues" evidence="3">
    <location>
        <begin position="347"/>
        <end position="358"/>
    </location>
</feature>
<feature type="compositionally biased region" description="Polar residues" evidence="3">
    <location>
        <begin position="159"/>
        <end position="180"/>
    </location>
</feature>
<dbReference type="Pfam" id="PF00018">
    <property type="entry name" value="SH3_1"/>
    <property type="match status" value="1"/>
</dbReference>
<dbReference type="Proteomes" id="UP000799437">
    <property type="component" value="Unassembled WGS sequence"/>
</dbReference>
<feature type="region of interest" description="Disordered" evidence="3">
    <location>
        <begin position="78"/>
        <end position="604"/>
    </location>
</feature>
<dbReference type="RefSeq" id="XP_033597375.1">
    <property type="nucleotide sequence ID" value="XM_033749108.1"/>
</dbReference>
<dbReference type="GO" id="GO:0110085">
    <property type="term" value="C:mitotic actomyosin contractile ring"/>
    <property type="evidence" value="ECO:0007669"/>
    <property type="project" value="TreeGrafter"/>
</dbReference>
<reference evidence="5" key="1">
    <citation type="journal article" date="2020" name="Stud. Mycol.">
        <title>101 Dothideomycetes genomes: a test case for predicting lifestyles and emergence of pathogens.</title>
        <authorList>
            <person name="Haridas S."/>
            <person name="Albert R."/>
            <person name="Binder M."/>
            <person name="Bloem J."/>
            <person name="Labutti K."/>
            <person name="Salamov A."/>
            <person name="Andreopoulos B."/>
            <person name="Baker S."/>
            <person name="Barry K."/>
            <person name="Bills G."/>
            <person name="Bluhm B."/>
            <person name="Cannon C."/>
            <person name="Castanera R."/>
            <person name="Culley D."/>
            <person name="Daum C."/>
            <person name="Ezra D."/>
            <person name="Gonzalez J."/>
            <person name="Henrissat B."/>
            <person name="Kuo A."/>
            <person name="Liang C."/>
            <person name="Lipzen A."/>
            <person name="Lutzoni F."/>
            <person name="Magnuson J."/>
            <person name="Mondo S."/>
            <person name="Nolan M."/>
            <person name="Ohm R."/>
            <person name="Pangilinan J."/>
            <person name="Park H.-J."/>
            <person name="Ramirez L."/>
            <person name="Alfaro M."/>
            <person name="Sun H."/>
            <person name="Tritt A."/>
            <person name="Yoshinaga Y."/>
            <person name="Zwiers L.-H."/>
            <person name="Turgeon B."/>
            <person name="Goodwin S."/>
            <person name="Spatafora J."/>
            <person name="Crous P."/>
            <person name="Grigoriev I."/>
        </authorList>
    </citation>
    <scope>NUCLEOTIDE SEQUENCE</scope>
    <source>
        <strain evidence="5">CBS 121739</strain>
    </source>
</reference>
<feature type="domain" description="SH3" evidence="4">
    <location>
        <begin position="11"/>
        <end position="73"/>
    </location>
</feature>
<feature type="compositionally biased region" description="Polar residues" evidence="3">
    <location>
        <begin position="404"/>
        <end position="414"/>
    </location>
</feature>
<feature type="compositionally biased region" description="Polar residues" evidence="3">
    <location>
        <begin position="376"/>
        <end position="387"/>
    </location>
</feature>
<dbReference type="PANTHER" id="PTHR46333">
    <property type="entry name" value="CYTOKINESIS PROTEIN 3"/>
    <property type="match status" value="1"/>
</dbReference>
<dbReference type="Gene3D" id="2.30.30.40">
    <property type="entry name" value="SH3 Domains"/>
    <property type="match status" value="1"/>
</dbReference>
<accession>A0A6A6VYV3</accession>
<feature type="region of interest" description="Disordered" evidence="3">
    <location>
        <begin position="1128"/>
        <end position="1176"/>
    </location>
</feature>